<dbReference type="GO" id="GO:0003724">
    <property type="term" value="F:RNA helicase activity"/>
    <property type="evidence" value="ECO:0007669"/>
    <property type="project" value="InterPro"/>
</dbReference>
<dbReference type="PROSITE" id="PS51192">
    <property type="entry name" value="HELICASE_ATP_BIND_1"/>
    <property type="match status" value="1"/>
</dbReference>
<dbReference type="EMBL" id="MPRL01000067">
    <property type="protein sequence ID" value="OOZ38948.1"/>
    <property type="molecule type" value="Genomic_DNA"/>
</dbReference>
<evidence type="ECO:0000256" key="6">
    <source>
        <dbReference type="PROSITE-ProRule" id="PRU00552"/>
    </source>
</evidence>
<dbReference type="InterPro" id="IPR005580">
    <property type="entry name" value="DbpA/CsdA_RNA-bd_dom"/>
</dbReference>
<dbReference type="NCBIfam" id="NF008744">
    <property type="entry name" value="PRK11776.1"/>
    <property type="match status" value="1"/>
</dbReference>
<reference evidence="11 12" key="1">
    <citation type="submission" date="2016-11" db="EMBL/GenBank/DDBJ databases">
        <title>Mixed transmission modes and dynamic genome evolution in an obligate animal-bacterial symbiosis.</title>
        <authorList>
            <person name="Russell S.L."/>
            <person name="Corbett-Detig R.B."/>
            <person name="Cavanaugh C.M."/>
        </authorList>
    </citation>
    <scope>NUCLEOTIDE SEQUENCE [LARGE SCALE GENOMIC DNA]</scope>
    <source>
        <strain evidence="11">Sveles-Q1</strain>
    </source>
</reference>
<dbReference type="SUPFAM" id="SSF52540">
    <property type="entry name" value="P-loop containing nucleoside triphosphate hydrolases"/>
    <property type="match status" value="1"/>
</dbReference>
<dbReference type="CDD" id="cd12501">
    <property type="entry name" value="RRM_EcDbpA_like"/>
    <property type="match status" value="1"/>
</dbReference>
<evidence type="ECO:0000256" key="2">
    <source>
        <dbReference type="ARBA" id="ARBA00022801"/>
    </source>
</evidence>
<dbReference type="GO" id="GO:0016787">
    <property type="term" value="F:hydrolase activity"/>
    <property type="evidence" value="ECO:0007669"/>
    <property type="project" value="UniProtKB-KW"/>
</dbReference>
<dbReference type="InterPro" id="IPR012677">
    <property type="entry name" value="Nucleotide-bd_a/b_plait_sf"/>
</dbReference>
<evidence type="ECO:0000259" key="10">
    <source>
        <dbReference type="PROSITE" id="PS51195"/>
    </source>
</evidence>
<dbReference type="GO" id="GO:0005524">
    <property type="term" value="F:ATP binding"/>
    <property type="evidence" value="ECO:0007669"/>
    <property type="project" value="UniProtKB-KW"/>
</dbReference>
<dbReference type="PANTHER" id="PTHR47959">
    <property type="entry name" value="ATP-DEPENDENT RNA HELICASE RHLE-RELATED"/>
    <property type="match status" value="1"/>
</dbReference>
<keyword evidence="4 7" id="KW-0067">ATP-binding</keyword>
<evidence type="ECO:0000313" key="12">
    <source>
        <dbReference type="Proteomes" id="UP000191110"/>
    </source>
</evidence>
<keyword evidence="3 7" id="KW-0347">Helicase</keyword>
<dbReference type="SMART" id="SM00490">
    <property type="entry name" value="HELICc"/>
    <property type="match status" value="1"/>
</dbReference>
<dbReference type="Gene3D" id="3.40.50.300">
    <property type="entry name" value="P-loop containing nucleotide triphosphate hydrolases"/>
    <property type="match status" value="2"/>
</dbReference>
<dbReference type="InterPro" id="IPR000629">
    <property type="entry name" value="RNA-helicase_DEAD-box_CS"/>
</dbReference>
<sequence>MSNTDFSNLKLHADLLKNLSTLGYESMTPIQEQSLPSILAGKDVIAQGKTGSGKTAAFGLGLLQRLEVKRFRVQSLVLCPTRELADQVAKEIRRLARSIHNIKVLTLCGGVPFGPQIGSLEHGAHIIVGTPGRVEEHLRKGTLKLDELNMLVLDEADRMLEMGFQTALDAIVDETPKKRQTLLFSATFPPKIESIAKRIMVKPMMVQVTATHDDSTIGQHFFKVADYEQRLEALRLLLLQHRPESSVVFCNTKREAQAVADELHRVGFSVLALHGDLEQRERDQALVQFASKSVSILVATDVAARGLDIDALDAVVNYHIANDPDVHIHRIGRTGRAGSKGVAFSLFSDKEHYKVEMLGHFIDRTIVGETLPPQSVLGNEPMAPEMATLQIDGGKKQKLRPGDILGALTGKQGIEGKQVGKIQIFDNWAYVAVSQKAVKAALKKLGEGKMKGRSFRVRRVNA</sequence>
<dbReference type="InterPro" id="IPR011545">
    <property type="entry name" value="DEAD/DEAH_box_helicase_dom"/>
</dbReference>
<dbReference type="RefSeq" id="WP_078484646.1">
    <property type="nucleotide sequence ID" value="NZ_MPRL01000067.1"/>
</dbReference>
<dbReference type="PROSITE" id="PS51194">
    <property type="entry name" value="HELICASE_CTER"/>
    <property type="match status" value="1"/>
</dbReference>
<dbReference type="CDD" id="cd18787">
    <property type="entry name" value="SF2_C_DEAD"/>
    <property type="match status" value="1"/>
</dbReference>
<organism evidence="11 12">
    <name type="scientific">Solemya pervernicosa gill symbiont</name>
    <dbReference type="NCBI Taxonomy" id="642797"/>
    <lineage>
        <taxon>Bacteria</taxon>
        <taxon>Pseudomonadati</taxon>
        <taxon>Pseudomonadota</taxon>
        <taxon>Gammaproteobacteria</taxon>
        <taxon>sulfur-oxidizing symbionts</taxon>
    </lineage>
</organism>
<dbReference type="GO" id="GO:0005829">
    <property type="term" value="C:cytosol"/>
    <property type="evidence" value="ECO:0007669"/>
    <property type="project" value="TreeGrafter"/>
</dbReference>
<dbReference type="PROSITE" id="PS00039">
    <property type="entry name" value="DEAD_ATP_HELICASE"/>
    <property type="match status" value="1"/>
</dbReference>
<dbReference type="InterPro" id="IPR014014">
    <property type="entry name" value="RNA_helicase_DEAD_Q_motif"/>
</dbReference>
<gene>
    <name evidence="11" type="ORF">BOW53_13670</name>
</gene>
<keyword evidence="12" id="KW-1185">Reference proteome</keyword>
<dbReference type="GO" id="GO:0003676">
    <property type="term" value="F:nucleic acid binding"/>
    <property type="evidence" value="ECO:0007669"/>
    <property type="project" value="InterPro"/>
</dbReference>
<feature type="domain" description="DEAD-box RNA helicase Q" evidence="10">
    <location>
        <begin position="4"/>
        <end position="32"/>
    </location>
</feature>
<name>A0A1T2L1G2_9GAMM</name>
<dbReference type="OrthoDB" id="9805696at2"/>
<dbReference type="Pfam" id="PF00271">
    <property type="entry name" value="Helicase_C"/>
    <property type="match status" value="1"/>
</dbReference>
<feature type="domain" description="Helicase C-terminal" evidence="9">
    <location>
        <begin position="226"/>
        <end position="379"/>
    </location>
</feature>
<dbReference type="Pfam" id="PF03880">
    <property type="entry name" value="DbpA"/>
    <property type="match status" value="1"/>
</dbReference>
<evidence type="ECO:0000256" key="1">
    <source>
        <dbReference type="ARBA" id="ARBA00022741"/>
    </source>
</evidence>
<feature type="short sequence motif" description="Q motif" evidence="6">
    <location>
        <begin position="4"/>
        <end position="32"/>
    </location>
</feature>
<protein>
    <submittedName>
        <fullName evidence="11">ATP-dependent RNA helicase DbpA</fullName>
    </submittedName>
</protein>
<evidence type="ECO:0000259" key="9">
    <source>
        <dbReference type="PROSITE" id="PS51194"/>
    </source>
</evidence>
<dbReference type="CDD" id="cd00268">
    <property type="entry name" value="DEADc"/>
    <property type="match status" value="1"/>
</dbReference>
<evidence type="ECO:0000256" key="7">
    <source>
        <dbReference type="RuleBase" id="RU000492"/>
    </source>
</evidence>
<dbReference type="PROSITE" id="PS51195">
    <property type="entry name" value="Q_MOTIF"/>
    <property type="match status" value="1"/>
</dbReference>
<proteinExistence type="inferred from homology"/>
<keyword evidence="1 7" id="KW-0547">Nucleotide-binding</keyword>
<evidence type="ECO:0000256" key="5">
    <source>
        <dbReference type="ARBA" id="ARBA00038437"/>
    </source>
</evidence>
<dbReference type="Pfam" id="PF00270">
    <property type="entry name" value="DEAD"/>
    <property type="match status" value="1"/>
</dbReference>
<evidence type="ECO:0000259" key="8">
    <source>
        <dbReference type="PROSITE" id="PS51192"/>
    </source>
</evidence>
<keyword evidence="2 7" id="KW-0378">Hydrolase</keyword>
<dbReference type="InterPro" id="IPR014001">
    <property type="entry name" value="Helicase_ATP-bd"/>
</dbReference>
<dbReference type="SMART" id="SM00487">
    <property type="entry name" value="DEXDc"/>
    <property type="match status" value="1"/>
</dbReference>
<dbReference type="InterPro" id="IPR044742">
    <property type="entry name" value="DEAD/DEAH_RhlB"/>
</dbReference>
<comment type="similarity">
    <text evidence="5 7">Belongs to the DEAD box helicase family.</text>
</comment>
<dbReference type="Proteomes" id="UP000191110">
    <property type="component" value="Unassembled WGS sequence"/>
</dbReference>
<dbReference type="Gene3D" id="3.30.70.330">
    <property type="match status" value="1"/>
</dbReference>
<evidence type="ECO:0000256" key="3">
    <source>
        <dbReference type="ARBA" id="ARBA00022806"/>
    </source>
</evidence>
<accession>A0A1T2L1G2</accession>
<feature type="domain" description="Helicase ATP-binding" evidence="8">
    <location>
        <begin position="35"/>
        <end position="206"/>
    </location>
</feature>
<evidence type="ECO:0000313" key="11">
    <source>
        <dbReference type="EMBL" id="OOZ38948.1"/>
    </source>
</evidence>
<dbReference type="AlphaFoldDB" id="A0A1T2L1G2"/>
<dbReference type="InterPro" id="IPR027417">
    <property type="entry name" value="P-loop_NTPase"/>
</dbReference>
<comment type="caution">
    <text evidence="11">The sequence shown here is derived from an EMBL/GenBank/DDBJ whole genome shotgun (WGS) entry which is preliminary data.</text>
</comment>
<dbReference type="InterPro" id="IPR050079">
    <property type="entry name" value="DEAD_box_RNA_helicase"/>
</dbReference>
<evidence type="ECO:0000256" key="4">
    <source>
        <dbReference type="ARBA" id="ARBA00022840"/>
    </source>
</evidence>
<dbReference type="PANTHER" id="PTHR47959:SF1">
    <property type="entry name" value="ATP-DEPENDENT RNA HELICASE DBPA"/>
    <property type="match status" value="1"/>
</dbReference>
<dbReference type="InterPro" id="IPR001650">
    <property type="entry name" value="Helicase_C-like"/>
</dbReference>